<evidence type="ECO:0000313" key="3">
    <source>
        <dbReference type="Proteomes" id="UP000326924"/>
    </source>
</evidence>
<dbReference type="EMBL" id="VXIS01000032">
    <property type="protein sequence ID" value="KAA8911734.1"/>
    <property type="molecule type" value="Genomic_DNA"/>
</dbReference>
<organism evidence="2 3">
    <name type="scientific">Sphaerosporella brunnea</name>
    <dbReference type="NCBI Taxonomy" id="1250544"/>
    <lineage>
        <taxon>Eukaryota</taxon>
        <taxon>Fungi</taxon>
        <taxon>Dikarya</taxon>
        <taxon>Ascomycota</taxon>
        <taxon>Pezizomycotina</taxon>
        <taxon>Pezizomycetes</taxon>
        <taxon>Pezizales</taxon>
        <taxon>Pyronemataceae</taxon>
        <taxon>Sphaerosporella</taxon>
    </lineage>
</organism>
<keyword evidence="3" id="KW-1185">Reference proteome</keyword>
<dbReference type="Proteomes" id="UP000326924">
    <property type="component" value="Unassembled WGS sequence"/>
</dbReference>
<reference evidence="2 3" key="1">
    <citation type="submission" date="2019-09" db="EMBL/GenBank/DDBJ databases">
        <title>Draft genome of the ectomycorrhizal ascomycete Sphaerosporella brunnea.</title>
        <authorList>
            <consortium name="DOE Joint Genome Institute"/>
            <person name="Benucci G.M."/>
            <person name="Marozzi G."/>
            <person name="Antonielli L."/>
            <person name="Sanchez S."/>
            <person name="Marco P."/>
            <person name="Wang X."/>
            <person name="Falini L.B."/>
            <person name="Barry K."/>
            <person name="Haridas S."/>
            <person name="Lipzen A."/>
            <person name="Labutti K."/>
            <person name="Grigoriev I.V."/>
            <person name="Murat C."/>
            <person name="Martin F."/>
            <person name="Albertini E."/>
            <person name="Donnini D."/>
            <person name="Bonito G."/>
        </authorList>
    </citation>
    <scope>NUCLEOTIDE SEQUENCE [LARGE SCALE GENOMIC DNA]</scope>
    <source>
        <strain evidence="2 3">Sb_GMNB300</strain>
    </source>
</reference>
<dbReference type="InParanoid" id="A0A5J5F5L8"/>
<accession>A0A5J5F5L8</accession>
<evidence type="ECO:0000313" key="2">
    <source>
        <dbReference type="EMBL" id="KAA8911734.1"/>
    </source>
</evidence>
<name>A0A5J5F5L8_9PEZI</name>
<protein>
    <submittedName>
        <fullName evidence="2">Uncharacterized protein</fullName>
    </submittedName>
</protein>
<feature type="region of interest" description="Disordered" evidence="1">
    <location>
        <begin position="161"/>
        <end position="180"/>
    </location>
</feature>
<comment type="caution">
    <text evidence="2">The sequence shown here is derived from an EMBL/GenBank/DDBJ whole genome shotgun (WGS) entry which is preliminary data.</text>
</comment>
<proteinExistence type="predicted"/>
<sequence>MSFMMRNRIPINWRSFFPTDQFGMRVTLHDAVIAFSTEGVLAIVTPYLATIYTHPSLGSSWPQRRSTKSWTSIICKSFRSQKAYVAVLLTLCFGAPTVDMCAALGKLNQSGQYFFRRSPSLTSPNRQVRGETERSSPVLAYPARFRAGAAFAQPCAPTPLFYTPGSSQPANRSDRTRSGL</sequence>
<dbReference type="AlphaFoldDB" id="A0A5J5F5L8"/>
<gene>
    <name evidence="2" type="ORF">FN846DRAFT_934614</name>
</gene>
<evidence type="ECO:0000256" key="1">
    <source>
        <dbReference type="SAM" id="MobiDB-lite"/>
    </source>
</evidence>